<proteinExistence type="inferred from homology"/>
<evidence type="ECO:0000256" key="3">
    <source>
        <dbReference type="ARBA" id="ARBA00022692"/>
    </source>
</evidence>
<dbReference type="GO" id="GO:0015293">
    <property type="term" value="F:symporter activity"/>
    <property type="evidence" value="ECO:0007669"/>
    <property type="project" value="UniProtKB-UniRule"/>
</dbReference>
<dbReference type="InterPro" id="IPR050746">
    <property type="entry name" value="DAACS"/>
</dbReference>
<keyword evidence="8" id="KW-1185">Reference proteome</keyword>
<evidence type="ECO:0000256" key="1">
    <source>
        <dbReference type="ARBA" id="ARBA00004141"/>
    </source>
</evidence>
<dbReference type="GO" id="GO:0016020">
    <property type="term" value="C:membrane"/>
    <property type="evidence" value="ECO:0007669"/>
    <property type="project" value="UniProtKB-SubCell"/>
</dbReference>
<feature type="transmembrane region" description="Helical" evidence="6">
    <location>
        <begin position="28"/>
        <end position="49"/>
    </location>
</feature>
<comment type="caution">
    <text evidence="7">The sequence shown here is derived from an EMBL/GenBank/DDBJ whole genome shotgun (WGS) entry which is preliminary data.</text>
</comment>
<dbReference type="PANTHER" id="PTHR11958">
    <property type="entry name" value="SODIUM/DICARBOXYLATE SYMPORTER-RELATED"/>
    <property type="match status" value="1"/>
</dbReference>
<evidence type="ECO:0000256" key="6">
    <source>
        <dbReference type="RuleBase" id="RU361216"/>
    </source>
</evidence>
<name>A0AAE0T769_9BIVA</name>
<protein>
    <recommendedName>
        <fullName evidence="6">Amino acid transporter</fullName>
    </recommendedName>
</protein>
<dbReference type="SUPFAM" id="SSF118215">
    <property type="entry name" value="Proton glutamate symport protein"/>
    <property type="match status" value="1"/>
</dbReference>
<dbReference type="PANTHER" id="PTHR11958:SF63">
    <property type="entry name" value="AMINO ACID TRANSPORTER"/>
    <property type="match status" value="1"/>
</dbReference>
<dbReference type="PRINTS" id="PR00173">
    <property type="entry name" value="EDTRNSPORT"/>
</dbReference>
<dbReference type="InterPro" id="IPR001991">
    <property type="entry name" value="Na-dicarboxylate_symporter"/>
</dbReference>
<dbReference type="AlphaFoldDB" id="A0AAE0T769"/>
<evidence type="ECO:0000313" key="7">
    <source>
        <dbReference type="EMBL" id="KAK3605082.1"/>
    </source>
</evidence>
<comment type="similarity">
    <text evidence="6">Belongs to the dicarboxylate/amino acid:cation symporter (DAACS) (TC 2.A.23) family.</text>
</comment>
<keyword evidence="2 6" id="KW-0813">Transport</keyword>
<sequence>MKLAPVGVAALIFSTVSQLGLEMLTVLFKYVGVVLLALVLHVLLTYSLILKFGAKTHVLSFYKSITEIIVTAFSTSSSNATLPTAIRVTNQTLKKRSDLVNFVLTIGATANQNGTALYEGATVLFLAQFYNIELTMLQQVAVVLLSVVAGIGTAGVPGGSLPFLVFVLFSIGVPVEGVGIIMGVDRLLDMSRTVVNVVGDVALAAWVVESEK</sequence>
<comment type="subcellular location">
    <subcellularLocation>
        <location evidence="1 6">Membrane</location>
        <topology evidence="1 6">Multi-pass membrane protein</topology>
    </subcellularLocation>
</comment>
<keyword evidence="4 6" id="KW-1133">Transmembrane helix</keyword>
<gene>
    <name evidence="7" type="ORF">CHS0354_000748</name>
</gene>
<feature type="transmembrane region" description="Helical" evidence="6">
    <location>
        <begin position="163"/>
        <end position="184"/>
    </location>
</feature>
<accession>A0AAE0T769</accession>
<evidence type="ECO:0000256" key="4">
    <source>
        <dbReference type="ARBA" id="ARBA00022989"/>
    </source>
</evidence>
<keyword evidence="6" id="KW-0769">Symport</keyword>
<reference evidence="7" key="3">
    <citation type="submission" date="2023-05" db="EMBL/GenBank/DDBJ databases">
        <authorList>
            <person name="Smith C.H."/>
        </authorList>
    </citation>
    <scope>NUCLEOTIDE SEQUENCE</scope>
    <source>
        <strain evidence="7">CHS0354</strain>
        <tissue evidence="7">Mantle</tissue>
    </source>
</reference>
<reference evidence="7" key="1">
    <citation type="journal article" date="2021" name="Genome Biol. Evol.">
        <title>A High-Quality Reference Genome for a Parasitic Bivalve with Doubly Uniparental Inheritance (Bivalvia: Unionida).</title>
        <authorList>
            <person name="Smith C.H."/>
        </authorList>
    </citation>
    <scope>NUCLEOTIDE SEQUENCE</scope>
    <source>
        <strain evidence="7">CHS0354</strain>
    </source>
</reference>
<evidence type="ECO:0000313" key="8">
    <source>
        <dbReference type="Proteomes" id="UP001195483"/>
    </source>
</evidence>
<feature type="transmembrane region" description="Helical" evidence="6">
    <location>
        <begin position="140"/>
        <end position="157"/>
    </location>
</feature>
<keyword evidence="5 6" id="KW-0472">Membrane</keyword>
<dbReference type="Pfam" id="PF00375">
    <property type="entry name" value="SDF"/>
    <property type="match status" value="1"/>
</dbReference>
<comment type="caution">
    <text evidence="6">Lacks conserved residue(s) required for the propagation of feature annotation.</text>
</comment>
<reference evidence="7" key="2">
    <citation type="journal article" date="2021" name="Genome Biol. Evol.">
        <title>Developing a high-quality reference genome for a parasitic bivalve with doubly uniparental inheritance (Bivalvia: Unionida).</title>
        <authorList>
            <person name="Smith C.H."/>
        </authorList>
    </citation>
    <scope>NUCLEOTIDE SEQUENCE</scope>
    <source>
        <strain evidence="7">CHS0354</strain>
        <tissue evidence="7">Mantle</tissue>
    </source>
</reference>
<dbReference type="Gene3D" id="1.10.3860.10">
    <property type="entry name" value="Sodium:dicarboxylate symporter"/>
    <property type="match status" value="1"/>
</dbReference>
<evidence type="ECO:0000256" key="5">
    <source>
        <dbReference type="ARBA" id="ARBA00023136"/>
    </source>
</evidence>
<organism evidence="7 8">
    <name type="scientific">Potamilus streckersoni</name>
    <dbReference type="NCBI Taxonomy" id="2493646"/>
    <lineage>
        <taxon>Eukaryota</taxon>
        <taxon>Metazoa</taxon>
        <taxon>Spiralia</taxon>
        <taxon>Lophotrochozoa</taxon>
        <taxon>Mollusca</taxon>
        <taxon>Bivalvia</taxon>
        <taxon>Autobranchia</taxon>
        <taxon>Heteroconchia</taxon>
        <taxon>Palaeoheterodonta</taxon>
        <taxon>Unionida</taxon>
        <taxon>Unionoidea</taxon>
        <taxon>Unionidae</taxon>
        <taxon>Ambleminae</taxon>
        <taxon>Lampsilini</taxon>
        <taxon>Potamilus</taxon>
    </lineage>
</organism>
<dbReference type="Proteomes" id="UP001195483">
    <property type="component" value="Unassembled WGS sequence"/>
</dbReference>
<dbReference type="InterPro" id="IPR036458">
    <property type="entry name" value="Na:dicarbo_symporter_sf"/>
</dbReference>
<keyword evidence="3 6" id="KW-0812">Transmembrane</keyword>
<dbReference type="EMBL" id="JAEAOA010000085">
    <property type="protein sequence ID" value="KAK3605082.1"/>
    <property type="molecule type" value="Genomic_DNA"/>
</dbReference>
<evidence type="ECO:0000256" key="2">
    <source>
        <dbReference type="ARBA" id="ARBA00022448"/>
    </source>
</evidence>